<dbReference type="RefSeq" id="WP_123271837.1">
    <property type="nucleotide sequence ID" value="NZ_RJJQ01000012.1"/>
</dbReference>
<protein>
    <submittedName>
        <fullName evidence="6">DNA-binding response regulator</fullName>
    </submittedName>
</protein>
<dbReference type="CDD" id="cd06170">
    <property type="entry name" value="LuxR_C_like"/>
    <property type="match status" value="1"/>
</dbReference>
<dbReference type="Gene3D" id="3.40.50.2300">
    <property type="match status" value="1"/>
</dbReference>
<evidence type="ECO:0000256" key="1">
    <source>
        <dbReference type="ARBA" id="ARBA00022553"/>
    </source>
</evidence>
<dbReference type="GO" id="GO:0003677">
    <property type="term" value="F:DNA binding"/>
    <property type="evidence" value="ECO:0007669"/>
    <property type="project" value="UniProtKB-KW"/>
</dbReference>
<feature type="domain" description="HTH luxR-type" evidence="4">
    <location>
        <begin position="138"/>
        <end position="203"/>
    </location>
</feature>
<keyword evidence="7" id="KW-1185">Reference proteome</keyword>
<dbReference type="SUPFAM" id="SSF52172">
    <property type="entry name" value="CheY-like"/>
    <property type="match status" value="1"/>
</dbReference>
<dbReference type="PRINTS" id="PR00038">
    <property type="entry name" value="HTHLUXR"/>
</dbReference>
<comment type="caution">
    <text evidence="6">The sequence shown here is derived from an EMBL/GenBank/DDBJ whole genome shotgun (WGS) entry which is preliminary data.</text>
</comment>
<keyword evidence="2 6" id="KW-0238">DNA-binding</keyword>
<dbReference type="InterPro" id="IPR001789">
    <property type="entry name" value="Sig_transdc_resp-reg_receiver"/>
</dbReference>
<dbReference type="CDD" id="cd17535">
    <property type="entry name" value="REC_NarL-like"/>
    <property type="match status" value="1"/>
</dbReference>
<evidence type="ECO:0000259" key="5">
    <source>
        <dbReference type="PROSITE" id="PS50110"/>
    </source>
</evidence>
<organism evidence="6 7">
    <name type="scientific">Flexivirga caeni</name>
    <dbReference type="NCBI Taxonomy" id="2294115"/>
    <lineage>
        <taxon>Bacteria</taxon>
        <taxon>Bacillati</taxon>
        <taxon>Actinomycetota</taxon>
        <taxon>Actinomycetes</taxon>
        <taxon>Micrococcales</taxon>
        <taxon>Dermacoccaceae</taxon>
        <taxon>Flexivirga</taxon>
    </lineage>
</organism>
<dbReference type="SMART" id="SM00448">
    <property type="entry name" value="REC"/>
    <property type="match status" value="1"/>
</dbReference>
<dbReference type="InterPro" id="IPR039420">
    <property type="entry name" value="WalR-like"/>
</dbReference>
<reference evidence="6 7" key="1">
    <citation type="submission" date="2018-11" db="EMBL/GenBank/DDBJ databases">
        <title>Draft genome of Simplicispira Flexivirga sp. BO-16.</title>
        <authorList>
            <person name="Im W.T."/>
        </authorList>
    </citation>
    <scope>NUCLEOTIDE SEQUENCE [LARGE SCALE GENOMIC DNA]</scope>
    <source>
        <strain evidence="6 7">BO-16</strain>
    </source>
</reference>
<dbReference type="InterPro" id="IPR058245">
    <property type="entry name" value="NreC/VraR/RcsB-like_REC"/>
</dbReference>
<dbReference type="PANTHER" id="PTHR43214">
    <property type="entry name" value="TWO-COMPONENT RESPONSE REGULATOR"/>
    <property type="match status" value="1"/>
</dbReference>
<dbReference type="Pfam" id="PF00072">
    <property type="entry name" value="Response_reg"/>
    <property type="match status" value="1"/>
</dbReference>
<dbReference type="Pfam" id="PF00196">
    <property type="entry name" value="GerE"/>
    <property type="match status" value="1"/>
</dbReference>
<dbReference type="InterPro" id="IPR000792">
    <property type="entry name" value="Tscrpt_reg_LuxR_C"/>
</dbReference>
<dbReference type="GO" id="GO:0006355">
    <property type="term" value="P:regulation of DNA-templated transcription"/>
    <property type="evidence" value="ECO:0007669"/>
    <property type="project" value="InterPro"/>
</dbReference>
<dbReference type="AlphaFoldDB" id="A0A3M9M985"/>
<dbReference type="InterPro" id="IPR016032">
    <property type="entry name" value="Sig_transdc_resp-reg_C-effctor"/>
</dbReference>
<name>A0A3M9M985_9MICO</name>
<dbReference type="OrthoDB" id="9808843at2"/>
<sequence>MTHDPITILIAEDVDLVAEAFEVLLSIEDDLEVVGRVDRGDAVLEAVGRLRPQVAILDVDMPGATGLEATAQLRDAGSDVKILLLTALPGSGHIPRALAAGANGYLVKSTTGQRLVEAIHVIVEGGTAIDPQLAADALRKGPTPLTERETELLTLVAKGVGTDDLADQLFLSKGTVRNYLSSAMAKLQASNRTEAVAKAKEQGWI</sequence>
<feature type="modified residue" description="4-aspartylphosphate" evidence="3">
    <location>
        <position position="58"/>
    </location>
</feature>
<dbReference type="GO" id="GO:0000160">
    <property type="term" value="P:phosphorelay signal transduction system"/>
    <property type="evidence" value="ECO:0007669"/>
    <property type="project" value="InterPro"/>
</dbReference>
<evidence type="ECO:0000313" key="7">
    <source>
        <dbReference type="Proteomes" id="UP000271678"/>
    </source>
</evidence>
<evidence type="ECO:0000256" key="2">
    <source>
        <dbReference type="ARBA" id="ARBA00023125"/>
    </source>
</evidence>
<evidence type="ECO:0000259" key="4">
    <source>
        <dbReference type="PROSITE" id="PS50043"/>
    </source>
</evidence>
<gene>
    <name evidence="6" type="ORF">EFY87_12650</name>
</gene>
<dbReference type="InterPro" id="IPR011006">
    <property type="entry name" value="CheY-like_superfamily"/>
</dbReference>
<dbReference type="SUPFAM" id="SSF46894">
    <property type="entry name" value="C-terminal effector domain of the bipartite response regulators"/>
    <property type="match status" value="1"/>
</dbReference>
<evidence type="ECO:0000313" key="6">
    <source>
        <dbReference type="EMBL" id="RNI21118.1"/>
    </source>
</evidence>
<keyword evidence="1 3" id="KW-0597">Phosphoprotein</keyword>
<accession>A0A3M9M985</accession>
<proteinExistence type="predicted"/>
<evidence type="ECO:0000256" key="3">
    <source>
        <dbReference type="PROSITE-ProRule" id="PRU00169"/>
    </source>
</evidence>
<dbReference type="PROSITE" id="PS50110">
    <property type="entry name" value="RESPONSE_REGULATORY"/>
    <property type="match status" value="1"/>
</dbReference>
<dbReference type="PROSITE" id="PS50043">
    <property type="entry name" value="HTH_LUXR_2"/>
    <property type="match status" value="1"/>
</dbReference>
<dbReference type="PANTHER" id="PTHR43214:SF42">
    <property type="entry name" value="TRANSCRIPTIONAL REGULATORY PROTEIN DESR"/>
    <property type="match status" value="1"/>
</dbReference>
<dbReference type="EMBL" id="RJJQ01000012">
    <property type="protein sequence ID" value="RNI21118.1"/>
    <property type="molecule type" value="Genomic_DNA"/>
</dbReference>
<dbReference type="SMART" id="SM00421">
    <property type="entry name" value="HTH_LUXR"/>
    <property type="match status" value="1"/>
</dbReference>
<feature type="domain" description="Response regulatory" evidence="5">
    <location>
        <begin position="7"/>
        <end position="123"/>
    </location>
</feature>
<dbReference type="Proteomes" id="UP000271678">
    <property type="component" value="Unassembled WGS sequence"/>
</dbReference>